<evidence type="ECO:0000256" key="12">
    <source>
        <dbReference type="RuleBase" id="RU363047"/>
    </source>
</evidence>
<organism evidence="14 15">
    <name type="scientific">Eublepharis macularius</name>
    <name type="common">Leopard gecko</name>
    <name type="synonym">Cyrtodactylus macularius</name>
    <dbReference type="NCBI Taxonomy" id="481883"/>
    <lineage>
        <taxon>Eukaryota</taxon>
        <taxon>Metazoa</taxon>
        <taxon>Chordata</taxon>
        <taxon>Craniata</taxon>
        <taxon>Vertebrata</taxon>
        <taxon>Euteleostomi</taxon>
        <taxon>Lepidosauria</taxon>
        <taxon>Squamata</taxon>
        <taxon>Bifurcata</taxon>
        <taxon>Gekkota</taxon>
        <taxon>Eublepharidae</taxon>
        <taxon>Eublepharinae</taxon>
        <taxon>Eublepharis</taxon>
    </lineage>
</organism>
<reference evidence="15" key="1">
    <citation type="submission" date="2025-08" db="UniProtKB">
        <authorList>
            <consortium name="RefSeq"/>
        </authorList>
    </citation>
    <scope>IDENTIFICATION</scope>
    <source>
        <tissue evidence="15">Blood</tissue>
    </source>
</reference>
<keyword evidence="8 12" id="KW-0472">Membrane</keyword>
<evidence type="ECO:0000256" key="8">
    <source>
        <dbReference type="ARBA" id="ARBA00023136"/>
    </source>
</evidence>
<comment type="similarity">
    <text evidence="11">Belongs to the G-protein coupled receptor 1 family.</text>
</comment>
<feature type="transmembrane region" description="Helical" evidence="12">
    <location>
        <begin position="99"/>
        <end position="120"/>
    </location>
</feature>
<evidence type="ECO:0000256" key="3">
    <source>
        <dbReference type="ARBA" id="ARBA00022606"/>
    </source>
</evidence>
<dbReference type="InterPro" id="IPR000276">
    <property type="entry name" value="GPCR_Rhodpsn"/>
</dbReference>
<feature type="transmembrane region" description="Helical" evidence="12">
    <location>
        <begin position="61"/>
        <end position="87"/>
    </location>
</feature>
<evidence type="ECO:0000256" key="6">
    <source>
        <dbReference type="ARBA" id="ARBA00022989"/>
    </source>
</evidence>
<dbReference type="GO" id="GO:0005886">
    <property type="term" value="C:plasma membrane"/>
    <property type="evidence" value="ECO:0007669"/>
    <property type="project" value="UniProtKB-SubCell"/>
</dbReference>
<comment type="subcellular location">
    <subcellularLocation>
        <location evidence="1 12">Cell membrane</location>
        <topology evidence="1 12">Multi-pass membrane protein</topology>
    </subcellularLocation>
</comment>
<keyword evidence="10 11" id="KW-0807">Transducer</keyword>
<dbReference type="InterPro" id="IPR017452">
    <property type="entry name" value="GPCR_Rhodpsn_7TM"/>
</dbReference>
<dbReference type="InterPro" id="IPR000725">
    <property type="entry name" value="Olfact_rcpt"/>
</dbReference>
<feature type="transmembrane region" description="Helical" evidence="12">
    <location>
        <begin position="140"/>
        <end position="158"/>
    </location>
</feature>
<evidence type="ECO:0000313" key="14">
    <source>
        <dbReference type="Proteomes" id="UP001190640"/>
    </source>
</evidence>
<evidence type="ECO:0000313" key="15">
    <source>
        <dbReference type="RefSeq" id="XP_054849875.1"/>
    </source>
</evidence>
<protein>
    <recommendedName>
        <fullName evidence="12">Olfactory receptor</fullName>
    </recommendedName>
</protein>
<dbReference type="Gene3D" id="1.20.1070.10">
    <property type="entry name" value="Rhodopsin 7-helix transmembrane proteins"/>
    <property type="match status" value="1"/>
</dbReference>
<feature type="domain" description="G-protein coupled receptors family 1 profile" evidence="13">
    <location>
        <begin position="41"/>
        <end position="290"/>
    </location>
</feature>
<dbReference type="PRINTS" id="PR00237">
    <property type="entry name" value="GPCRRHODOPSN"/>
</dbReference>
<dbReference type="PRINTS" id="PR00245">
    <property type="entry name" value="OLFACTORYR"/>
</dbReference>
<evidence type="ECO:0000256" key="1">
    <source>
        <dbReference type="ARBA" id="ARBA00004651"/>
    </source>
</evidence>
<dbReference type="PROSITE" id="PS00237">
    <property type="entry name" value="G_PROTEIN_RECEP_F1_1"/>
    <property type="match status" value="1"/>
</dbReference>
<evidence type="ECO:0000256" key="7">
    <source>
        <dbReference type="ARBA" id="ARBA00023040"/>
    </source>
</evidence>
<dbReference type="GeneID" id="129339316"/>
<evidence type="ECO:0000256" key="5">
    <source>
        <dbReference type="ARBA" id="ARBA00022725"/>
    </source>
</evidence>
<accession>A0AA97LBC2</accession>
<dbReference type="PROSITE" id="PS50262">
    <property type="entry name" value="G_PROTEIN_RECEP_F1_2"/>
    <property type="match status" value="1"/>
</dbReference>
<name>A0AA97LBC2_EUBMA</name>
<dbReference type="Pfam" id="PF13853">
    <property type="entry name" value="7tm_4"/>
    <property type="match status" value="1"/>
</dbReference>
<gene>
    <name evidence="15" type="primary">LOC129339316</name>
</gene>
<dbReference type="SUPFAM" id="SSF81321">
    <property type="entry name" value="Family A G protein-coupled receptor-like"/>
    <property type="match status" value="1"/>
</dbReference>
<dbReference type="AlphaFoldDB" id="A0AA97LBC2"/>
<feature type="transmembrane region" description="Helical" evidence="12">
    <location>
        <begin position="197"/>
        <end position="221"/>
    </location>
</feature>
<feature type="transmembrane region" description="Helical" evidence="12">
    <location>
        <begin position="273"/>
        <end position="292"/>
    </location>
</feature>
<keyword evidence="5 12" id="KW-0552">Olfaction</keyword>
<keyword evidence="14" id="KW-1185">Reference proteome</keyword>
<feature type="transmembrane region" description="Helical" evidence="12">
    <location>
        <begin position="242"/>
        <end position="261"/>
    </location>
</feature>
<keyword evidence="4 11" id="KW-0812">Transmembrane</keyword>
<keyword evidence="9 11" id="KW-0675">Receptor</keyword>
<dbReference type="KEGG" id="emc:129339316"/>
<evidence type="ECO:0000256" key="2">
    <source>
        <dbReference type="ARBA" id="ARBA00022475"/>
    </source>
</evidence>
<dbReference type="GO" id="GO:0004930">
    <property type="term" value="F:G protein-coupled receptor activity"/>
    <property type="evidence" value="ECO:0007669"/>
    <property type="project" value="UniProtKB-KW"/>
</dbReference>
<dbReference type="RefSeq" id="XP_054849875.1">
    <property type="nucleotide sequence ID" value="XM_054993900.1"/>
</dbReference>
<dbReference type="PANTHER" id="PTHR26453">
    <property type="entry name" value="OLFACTORY RECEPTOR"/>
    <property type="match status" value="1"/>
</dbReference>
<keyword evidence="3 12" id="KW-0716">Sensory transduction</keyword>
<dbReference type="FunFam" id="1.20.1070.10:FF:000005">
    <property type="entry name" value="Olfactory receptor"/>
    <property type="match status" value="1"/>
</dbReference>
<keyword evidence="2 12" id="KW-1003">Cell membrane</keyword>
<dbReference type="Proteomes" id="UP001190640">
    <property type="component" value="Chromosome 12"/>
</dbReference>
<proteinExistence type="inferred from homology"/>
<evidence type="ECO:0000256" key="4">
    <source>
        <dbReference type="ARBA" id="ARBA00022692"/>
    </source>
</evidence>
<evidence type="ECO:0000256" key="9">
    <source>
        <dbReference type="ARBA" id="ARBA00023170"/>
    </source>
</evidence>
<keyword evidence="7 11" id="KW-0297">G-protein coupled receptor</keyword>
<evidence type="ECO:0000256" key="11">
    <source>
        <dbReference type="RuleBase" id="RU000688"/>
    </source>
</evidence>
<evidence type="ECO:0000259" key="13">
    <source>
        <dbReference type="PROSITE" id="PS50262"/>
    </source>
</evidence>
<dbReference type="GO" id="GO:0004984">
    <property type="term" value="F:olfactory receptor activity"/>
    <property type="evidence" value="ECO:0007669"/>
    <property type="project" value="InterPro"/>
</dbReference>
<keyword evidence="6 12" id="KW-1133">Transmembrane helix</keyword>
<evidence type="ECO:0000256" key="10">
    <source>
        <dbReference type="ARBA" id="ARBA00023224"/>
    </source>
</evidence>
<feature type="transmembrane region" description="Helical" evidence="12">
    <location>
        <begin position="27"/>
        <end position="49"/>
    </location>
</feature>
<sequence length="310" mass="34918">MGLHNQTSTKEFVFQGFSRERGTNLCLFAVFFSMYLVTLAGNTLIIMVIRIDPRLSTPMYFFLSNLSFLDICYTTSVVPQLLIHFLTSHKTISFNRCMAQLYISLSLGGIEFILLAAMAYDRYVAVCHPLHYMTIMSKRVCIQIAMICWMGGFFNALVQTVFTMRLHFCHFSTINHFACELLAVIKVACSDTFVNEIVIVVAGVIVLLIPCIVVMLSYVYIIRTILHIHTSEGRHRAFSTCTSHLTVVTLCYGTAIFAYMSPKANTSPNQDKMVSIFYAVVTPMLNPIIYSLRNKEVKGALAKVMGKSIL</sequence>